<dbReference type="SUPFAM" id="SSF53098">
    <property type="entry name" value="Ribonuclease H-like"/>
    <property type="match status" value="1"/>
</dbReference>
<dbReference type="HOGENOM" id="CLU_009123_6_0_1"/>
<sequence>MVAQQHRQISLPNGPLIGFQRCPGCHTREHLAEVFLHVLERIKITSKSRTDPNRVTLDNASNNNTFMIMLAAELRALHIPFNAVKCRIHCFPHIVNIACKAVLASIMEHSNGSLTQDVFSDSNHVATICALVNAIQSLSLWHQYFNEIVKTMHQKELQLLPDVDINWSSTLLMIECALELEVAITKFLTTAEFDDLCKYELSDSEWDDLALVSEILLVPHVFQQHLSSEKTPTLCDTIPSFEAMVQKWVEKQEEDPETHAIVQQGLLDKLNTYREQVNLVPA</sequence>
<dbReference type="OrthoDB" id="3172935at2759"/>
<proteinExistence type="predicted"/>
<evidence type="ECO:0000256" key="2">
    <source>
        <dbReference type="ARBA" id="ARBA00022723"/>
    </source>
</evidence>
<comment type="subcellular location">
    <subcellularLocation>
        <location evidence="1">Nucleus</location>
    </subcellularLocation>
</comment>
<reference evidence="6 7" key="1">
    <citation type="submission" date="2014-04" db="EMBL/GenBank/DDBJ databases">
        <authorList>
            <consortium name="DOE Joint Genome Institute"/>
            <person name="Kuo A."/>
            <person name="Kohler A."/>
            <person name="Nagy L.G."/>
            <person name="Floudas D."/>
            <person name="Copeland A."/>
            <person name="Barry K.W."/>
            <person name="Cichocki N."/>
            <person name="Veneault-Fourrey C."/>
            <person name="LaButti K."/>
            <person name="Lindquist E.A."/>
            <person name="Lipzen A."/>
            <person name="Lundell T."/>
            <person name="Morin E."/>
            <person name="Murat C."/>
            <person name="Sun H."/>
            <person name="Tunlid A."/>
            <person name="Henrissat B."/>
            <person name="Grigoriev I.V."/>
            <person name="Hibbett D.S."/>
            <person name="Martin F."/>
            <person name="Nordberg H.P."/>
            <person name="Cantor M.N."/>
            <person name="Hua S.X."/>
        </authorList>
    </citation>
    <scope>NUCLEOTIDE SEQUENCE [LARGE SCALE GENOMIC DNA]</scope>
    <source>
        <strain evidence="6 7">LaAM-08-1</strain>
    </source>
</reference>
<keyword evidence="3" id="KW-0863">Zinc-finger</keyword>
<dbReference type="GO" id="GO:0008270">
    <property type="term" value="F:zinc ion binding"/>
    <property type="evidence" value="ECO:0007669"/>
    <property type="project" value="UniProtKB-KW"/>
</dbReference>
<evidence type="ECO:0000313" key="6">
    <source>
        <dbReference type="EMBL" id="KIJ93508.1"/>
    </source>
</evidence>
<dbReference type="GO" id="GO:0005634">
    <property type="term" value="C:nucleus"/>
    <property type="evidence" value="ECO:0007669"/>
    <property type="project" value="UniProtKB-SubCell"/>
</dbReference>
<keyword evidence="7" id="KW-1185">Reference proteome</keyword>
<keyword evidence="5" id="KW-0539">Nucleus</keyword>
<evidence type="ECO:0000256" key="1">
    <source>
        <dbReference type="ARBA" id="ARBA00004123"/>
    </source>
</evidence>
<dbReference type="Proteomes" id="UP000054477">
    <property type="component" value="Unassembled WGS sequence"/>
</dbReference>
<evidence type="ECO:0000313" key="7">
    <source>
        <dbReference type="Proteomes" id="UP000054477"/>
    </source>
</evidence>
<keyword evidence="2" id="KW-0479">Metal-binding</keyword>
<accession>A0A0C9WXE8</accession>
<dbReference type="PANTHER" id="PTHR46481:SF10">
    <property type="entry name" value="ZINC FINGER BED DOMAIN-CONTAINING PROTEIN 39"/>
    <property type="match status" value="1"/>
</dbReference>
<dbReference type="InterPro" id="IPR012337">
    <property type="entry name" value="RNaseH-like_sf"/>
</dbReference>
<dbReference type="AlphaFoldDB" id="A0A0C9WXE8"/>
<name>A0A0C9WXE8_9AGAR</name>
<keyword evidence="4" id="KW-0862">Zinc</keyword>
<dbReference type="InterPro" id="IPR052035">
    <property type="entry name" value="ZnF_BED_domain_contain"/>
</dbReference>
<evidence type="ECO:0000256" key="4">
    <source>
        <dbReference type="ARBA" id="ARBA00022833"/>
    </source>
</evidence>
<evidence type="ECO:0000256" key="5">
    <source>
        <dbReference type="ARBA" id="ARBA00023242"/>
    </source>
</evidence>
<protein>
    <submittedName>
        <fullName evidence="6">Uncharacterized protein</fullName>
    </submittedName>
</protein>
<dbReference type="EMBL" id="KN838840">
    <property type="protein sequence ID" value="KIJ93508.1"/>
    <property type="molecule type" value="Genomic_DNA"/>
</dbReference>
<organism evidence="6 7">
    <name type="scientific">Laccaria amethystina LaAM-08-1</name>
    <dbReference type="NCBI Taxonomy" id="1095629"/>
    <lineage>
        <taxon>Eukaryota</taxon>
        <taxon>Fungi</taxon>
        <taxon>Dikarya</taxon>
        <taxon>Basidiomycota</taxon>
        <taxon>Agaricomycotina</taxon>
        <taxon>Agaricomycetes</taxon>
        <taxon>Agaricomycetidae</taxon>
        <taxon>Agaricales</taxon>
        <taxon>Agaricineae</taxon>
        <taxon>Hydnangiaceae</taxon>
        <taxon>Laccaria</taxon>
    </lineage>
</organism>
<dbReference type="PANTHER" id="PTHR46481">
    <property type="entry name" value="ZINC FINGER BED DOMAIN-CONTAINING PROTEIN 4"/>
    <property type="match status" value="1"/>
</dbReference>
<reference evidence="7" key="2">
    <citation type="submission" date="2015-01" db="EMBL/GenBank/DDBJ databases">
        <title>Evolutionary Origins and Diversification of the Mycorrhizal Mutualists.</title>
        <authorList>
            <consortium name="DOE Joint Genome Institute"/>
            <consortium name="Mycorrhizal Genomics Consortium"/>
            <person name="Kohler A."/>
            <person name="Kuo A."/>
            <person name="Nagy L.G."/>
            <person name="Floudas D."/>
            <person name="Copeland A."/>
            <person name="Barry K.W."/>
            <person name="Cichocki N."/>
            <person name="Veneault-Fourrey C."/>
            <person name="LaButti K."/>
            <person name="Lindquist E.A."/>
            <person name="Lipzen A."/>
            <person name="Lundell T."/>
            <person name="Morin E."/>
            <person name="Murat C."/>
            <person name="Riley R."/>
            <person name="Ohm R."/>
            <person name="Sun H."/>
            <person name="Tunlid A."/>
            <person name="Henrissat B."/>
            <person name="Grigoriev I.V."/>
            <person name="Hibbett D.S."/>
            <person name="Martin F."/>
        </authorList>
    </citation>
    <scope>NUCLEOTIDE SEQUENCE [LARGE SCALE GENOMIC DNA]</scope>
    <source>
        <strain evidence="7">LaAM-08-1</strain>
    </source>
</reference>
<gene>
    <name evidence="6" type="ORF">K443DRAFT_111958</name>
</gene>
<evidence type="ECO:0000256" key="3">
    <source>
        <dbReference type="ARBA" id="ARBA00022771"/>
    </source>
</evidence>